<proteinExistence type="predicted"/>
<evidence type="ECO:0000313" key="3">
    <source>
        <dbReference type="Proteomes" id="UP000594008"/>
    </source>
</evidence>
<dbReference type="InterPro" id="IPR005523">
    <property type="entry name" value="DUF317_SPDY"/>
</dbReference>
<accession>A0A7M2T2R0</accession>
<gene>
    <name evidence="2" type="ORF">IPT68_24765</name>
</gene>
<dbReference type="Proteomes" id="UP000594008">
    <property type="component" value="Chromosome"/>
</dbReference>
<feature type="domain" description="DUF317" evidence="1">
    <location>
        <begin position="270"/>
        <end position="320"/>
    </location>
</feature>
<dbReference type="Pfam" id="PF03771">
    <property type="entry name" value="SPDY"/>
    <property type="match status" value="2"/>
</dbReference>
<protein>
    <submittedName>
        <fullName evidence="2">DUF317 domain-containing protein</fullName>
    </submittedName>
</protein>
<dbReference type="AlphaFoldDB" id="A0A7M2T2R0"/>
<evidence type="ECO:0000313" key="2">
    <source>
        <dbReference type="EMBL" id="QOV42977.1"/>
    </source>
</evidence>
<feature type="domain" description="DUF317" evidence="1">
    <location>
        <begin position="375"/>
        <end position="423"/>
    </location>
</feature>
<sequence>MTTPAIDAHVRLDTHPAHSSAVTAILTGTRHRTAHALLTARGFEAADEHTLVLARIDHEEPYWAKKAAQALTAEGITTEITPRLREAIDEEWTGANYPMPWCTREEIREVSNEAQKIYDDIRRGRLVIHAHADDSGTTVAVGTYREGKSIYLHGENHLRQIADTFDAPAQALAAFERLHGDTMRPGAAPMTDTEHQTAEARTTLGAPAAAKPEQPAQRTETVPAYAADPGDHEALLNHFLESQGEWEKYRTWDDNTTIASHESLTLRALFDHDAESRDTKWTIAAYESPVSGRLWHATATATTPVQIVRTLLNALASGDAWGSGPATSVFETTIAEATRPLADAGWKGTIDGRWIRWEAAGGEAAGVLFDAFAAQKPHSLLPTWTVWGGNAADRPTWAIQLSPKTPAELLHDITFELAHGQGVRHALPVPTRPAAQTHQPMLIRAPTVRSTPGR</sequence>
<reference evidence="2 3" key="1">
    <citation type="submission" date="2020-10" db="EMBL/GenBank/DDBJ databases">
        <title>Streptomyces chromofuscus complate genome analysis.</title>
        <authorList>
            <person name="Anwar N."/>
        </authorList>
    </citation>
    <scope>NUCLEOTIDE SEQUENCE [LARGE SCALE GENOMIC DNA]</scope>
    <source>
        <strain evidence="2 3">DSM 40273</strain>
    </source>
</reference>
<name>A0A7M2T2R0_STRCW</name>
<organism evidence="2 3">
    <name type="scientific">Streptomyces chromofuscus</name>
    <dbReference type="NCBI Taxonomy" id="42881"/>
    <lineage>
        <taxon>Bacteria</taxon>
        <taxon>Bacillati</taxon>
        <taxon>Actinomycetota</taxon>
        <taxon>Actinomycetes</taxon>
        <taxon>Kitasatosporales</taxon>
        <taxon>Streptomycetaceae</taxon>
        <taxon>Streptomyces</taxon>
    </lineage>
</organism>
<evidence type="ECO:0000259" key="1">
    <source>
        <dbReference type="Pfam" id="PF03771"/>
    </source>
</evidence>
<keyword evidence="3" id="KW-1185">Reference proteome</keyword>
<dbReference type="KEGG" id="schf:IPT68_24765"/>
<dbReference type="EMBL" id="CP063374">
    <property type="protein sequence ID" value="QOV42977.1"/>
    <property type="molecule type" value="Genomic_DNA"/>
</dbReference>